<keyword evidence="1" id="KW-0732">Signal</keyword>
<evidence type="ECO:0000256" key="1">
    <source>
        <dbReference type="SAM" id="SignalP"/>
    </source>
</evidence>
<feature type="chain" id="PRO_5046202337" description="Lipoprotein" evidence="1">
    <location>
        <begin position="28"/>
        <end position="251"/>
    </location>
</feature>
<comment type="caution">
    <text evidence="2">The sequence shown here is derived from an EMBL/GenBank/DDBJ whole genome shotgun (WGS) entry which is preliminary data.</text>
</comment>
<evidence type="ECO:0000313" key="2">
    <source>
        <dbReference type="EMBL" id="MFC4159850.1"/>
    </source>
</evidence>
<gene>
    <name evidence="2" type="ORF">ACFOW7_10880</name>
</gene>
<proteinExistence type="predicted"/>
<feature type="signal peptide" evidence="1">
    <location>
        <begin position="1"/>
        <end position="27"/>
    </location>
</feature>
<accession>A0ABV8MSH3</accession>
<keyword evidence="3" id="KW-1185">Reference proteome</keyword>
<organism evidence="2 3">
    <name type="scientific">Chitinimonas lacunae</name>
    <dbReference type="NCBI Taxonomy" id="1963018"/>
    <lineage>
        <taxon>Bacteria</taxon>
        <taxon>Pseudomonadati</taxon>
        <taxon>Pseudomonadota</taxon>
        <taxon>Betaproteobacteria</taxon>
        <taxon>Neisseriales</taxon>
        <taxon>Chitinibacteraceae</taxon>
        <taxon>Chitinimonas</taxon>
    </lineage>
</organism>
<name>A0ABV8MSH3_9NEIS</name>
<dbReference type="RefSeq" id="WP_378164047.1">
    <property type="nucleotide sequence ID" value="NZ_JBHSBU010000001.1"/>
</dbReference>
<dbReference type="EMBL" id="JBHSBU010000001">
    <property type="protein sequence ID" value="MFC4159850.1"/>
    <property type="molecule type" value="Genomic_DNA"/>
</dbReference>
<evidence type="ECO:0008006" key="4">
    <source>
        <dbReference type="Google" id="ProtNLM"/>
    </source>
</evidence>
<protein>
    <recommendedName>
        <fullName evidence="4">Lipoprotein</fullName>
    </recommendedName>
</protein>
<evidence type="ECO:0000313" key="3">
    <source>
        <dbReference type="Proteomes" id="UP001595791"/>
    </source>
</evidence>
<sequence>MSRASTPLSHRLLALAAAVVVSSPVLALNCPVPTLEQDGVLCIGSLDASLGGQYPQFEVQLRRVPDSNPARFRLETLNPLASLQSGEGLFTSTDGQLRLPRVLTYDKSGQQILTGLVLALDPSKNPLEFEQIEANPGPLDQTPKLADNVLTLPNVSLQMPGSEGTQHFRVEFDYTPNRLQMRNLEAGIVTTWPSYFSLGTGELLIPSVKIGDQQVRLRYRMAADGRSFDLLSKETVTSPAPTPSLITTPRR</sequence>
<dbReference type="Proteomes" id="UP001595791">
    <property type="component" value="Unassembled WGS sequence"/>
</dbReference>
<reference evidence="3" key="1">
    <citation type="journal article" date="2019" name="Int. J. Syst. Evol. Microbiol.">
        <title>The Global Catalogue of Microorganisms (GCM) 10K type strain sequencing project: providing services to taxonomists for standard genome sequencing and annotation.</title>
        <authorList>
            <consortium name="The Broad Institute Genomics Platform"/>
            <consortium name="The Broad Institute Genome Sequencing Center for Infectious Disease"/>
            <person name="Wu L."/>
            <person name="Ma J."/>
        </authorList>
    </citation>
    <scope>NUCLEOTIDE SEQUENCE [LARGE SCALE GENOMIC DNA]</scope>
    <source>
        <strain evidence="3">LMG 29894</strain>
    </source>
</reference>